<accession>A0A3N4K6G5</accession>
<dbReference type="AlphaFoldDB" id="A0A3N4K6G5"/>
<gene>
    <name evidence="1" type="ORF">L873DRAFT_1187334</name>
</gene>
<reference evidence="1 2" key="1">
    <citation type="journal article" date="2018" name="Nat. Ecol. Evol.">
        <title>Pezizomycetes genomes reveal the molecular basis of ectomycorrhizal truffle lifestyle.</title>
        <authorList>
            <person name="Murat C."/>
            <person name="Payen T."/>
            <person name="Noel B."/>
            <person name="Kuo A."/>
            <person name="Morin E."/>
            <person name="Chen J."/>
            <person name="Kohler A."/>
            <person name="Krizsan K."/>
            <person name="Balestrini R."/>
            <person name="Da Silva C."/>
            <person name="Montanini B."/>
            <person name="Hainaut M."/>
            <person name="Levati E."/>
            <person name="Barry K.W."/>
            <person name="Belfiori B."/>
            <person name="Cichocki N."/>
            <person name="Clum A."/>
            <person name="Dockter R.B."/>
            <person name="Fauchery L."/>
            <person name="Guy J."/>
            <person name="Iotti M."/>
            <person name="Le Tacon F."/>
            <person name="Lindquist E.A."/>
            <person name="Lipzen A."/>
            <person name="Malagnac F."/>
            <person name="Mello A."/>
            <person name="Molinier V."/>
            <person name="Miyauchi S."/>
            <person name="Poulain J."/>
            <person name="Riccioni C."/>
            <person name="Rubini A."/>
            <person name="Sitrit Y."/>
            <person name="Splivallo R."/>
            <person name="Traeger S."/>
            <person name="Wang M."/>
            <person name="Zifcakova L."/>
            <person name="Wipf D."/>
            <person name="Zambonelli A."/>
            <person name="Paolocci F."/>
            <person name="Nowrousian M."/>
            <person name="Ottonello S."/>
            <person name="Baldrian P."/>
            <person name="Spatafora J.W."/>
            <person name="Henrissat B."/>
            <person name="Nagy L.G."/>
            <person name="Aury J.M."/>
            <person name="Wincker P."/>
            <person name="Grigoriev I.V."/>
            <person name="Bonfante P."/>
            <person name="Martin F.M."/>
        </authorList>
    </citation>
    <scope>NUCLEOTIDE SEQUENCE [LARGE SCALE GENOMIC DNA]</scope>
    <source>
        <strain evidence="1 2">120613-1</strain>
    </source>
</reference>
<name>A0A3N4K6G5_9PEZI</name>
<proteinExistence type="predicted"/>
<evidence type="ECO:0000313" key="1">
    <source>
        <dbReference type="EMBL" id="RPB04959.1"/>
    </source>
</evidence>
<keyword evidence="2" id="KW-1185">Reference proteome</keyword>
<evidence type="ECO:0000313" key="2">
    <source>
        <dbReference type="Proteomes" id="UP000276215"/>
    </source>
</evidence>
<dbReference type="Proteomes" id="UP000276215">
    <property type="component" value="Unassembled WGS sequence"/>
</dbReference>
<sequence length="118" mass="13040">MAAKMAAEISWMSKALLESCSTNVTKLVLILYSAIFAKYALPISGVVGPWGASVMQLADSYLGRREAKLQREQEAEGRRAEAPLWFEKETLKVELLRQQLERGKVGPLPEPPTTPKAP</sequence>
<organism evidence="1 2">
    <name type="scientific">Choiromyces venosus 120613-1</name>
    <dbReference type="NCBI Taxonomy" id="1336337"/>
    <lineage>
        <taxon>Eukaryota</taxon>
        <taxon>Fungi</taxon>
        <taxon>Dikarya</taxon>
        <taxon>Ascomycota</taxon>
        <taxon>Pezizomycotina</taxon>
        <taxon>Pezizomycetes</taxon>
        <taxon>Pezizales</taxon>
        <taxon>Tuberaceae</taxon>
        <taxon>Choiromyces</taxon>
    </lineage>
</organism>
<protein>
    <submittedName>
        <fullName evidence="1">Uncharacterized protein</fullName>
    </submittedName>
</protein>
<dbReference type="EMBL" id="ML120356">
    <property type="protein sequence ID" value="RPB04959.1"/>
    <property type="molecule type" value="Genomic_DNA"/>
</dbReference>